<dbReference type="EMBL" id="JALNTZ010000002">
    <property type="protein sequence ID" value="KAJ3660821.1"/>
    <property type="molecule type" value="Genomic_DNA"/>
</dbReference>
<dbReference type="PANTHER" id="PTHR12428:SF66">
    <property type="entry name" value="MITOCHONDRIAL INNER MEMBRANE PROTEIN OXA1L"/>
    <property type="match status" value="1"/>
</dbReference>
<evidence type="ECO:0000313" key="13">
    <source>
        <dbReference type="Proteomes" id="UP001168821"/>
    </source>
</evidence>
<keyword evidence="5" id="KW-0809">Transit peptide</keyword>
<gene>
    <name evidence="12" type="ORF">Zmor_005252</name>
</gene>
<keyword evidence="4" id="KW-0999">Mitochondrion inner membrane</keyword>
<evidence type="ECO:0000256" key="7">
    <source>
        <dbReference type="ARBA" id="ARBA00023128"/>
    </source>
</evidence>
<evidence type="ECO:0000256" key="3">
    <source>
        <dbReference type="ARBA" id="ARBA00022692"/>
    </source>
</evidence>
<dbReference type="Pfam" id="PF02096">
    <property type="entry name" value="60KD_IMP"/>
    <property type="match status" value="1"/>
</dbReference>
<organism evidence="12 13">
    <name type="scientific">Zophobas morio</name>
    <dbReference type="NCBI Taxonomy" id="2755281"/>
    <lineage>
        <taxon>Eukaryota</taxon>
        <taxon>Metazoa</taxon>
        <taxon>Ecdysozoa</taxon>
        <taxon>Arthropoda</taxon>
        <taxon>Hexapoda</taxon>
        <taxon>Insecta</taxon>
        <taxon>Pterygota</taxon>
        <taxon>Neoptera</taxon>
        <taxon>Endopterygota</taxon>
        <taxon>Coleoptera</taxon>
        <taxon>Polyphaga</taxon>
        <taxon>Cucujiformia</taxon>
        <taxon>Tenebrionidae</taxon>
        <taxon>Zophobas</taxon>
    </lineage>
</organism>
<protein>
    <recommendedName>
        <fullName evidence="11">Membrane insertase YidC/Oxa/ALB C-terminal domain-containing protein</fullName>
    </recommendedName>
</protein>
<dbReference type="PANTHER" id="PTHR12428">
    <property type="entry name" value="OXA1"/>
    <property type="match status" value="1"/>
</dbReference>
<dbReference type="InterPro" id="IPR001708">
    <property type="entry name" value="YidC/ALB3/OXA1/COX18"/>
</dbReference>
<name>A0AA38IV03_9CUCU</name>
<keyword evidence="7" id="KW-0496">Mitochondrion</keyword>
<comment type="subcellular location">
    <subcellularLocation>
        <location evidence="9">Membrane</location>
        <topology evidence="9">Multi-pass membrane protein</topology>
    </subcellularLocation>
    <subcellularLocation>
        <location evidence="1">Mitochondrion inner membrane</location>
        <topology evidence="1">Multi-pass membrane protein</topology>
    </subcellularLocation>
</comment>
<evidence type="ECO:0000256" key="6">
    <source>
        <dbReference type="ARBA" id="ARBA00022989"/>
    </source>
</evidence>
<keyword evidence="8 10" id="KW-0472">Membrane</keyword>
<feature type="domain" description="Membrane insertase YidC/Oxa/ALB C-terminal" evidence="11">
    <location>
        <begin position="175"/>
        <end position="366"/>
    </location>
</feature>
<feature type="transmembrane region" description="Helical" evidence="10">
    <location>
        <begin position="251"/>
        <end position="269"/>
    </location>
</feature>
<dbReference type="AlphaFoldDB" id="A0AA38IV03"/>
<dbReference type="CDD" id="cd20069">
    <property type="entry name" value="5TM_Oxa1-like"/>
    <property type="match status" value="1"/>
</dbReference>
<dbReference type="GO" id="GO:0005743">
    <property type="term" value="C:mitochondrial inner membrane"/>
    <property type="evidence" value="ECO:0007669"/>
    <property type="project" value="UniProtKB-SubCell"/>
</dbReference>
<dbReference type="GO" id="GO:0032979">
    <property type="term" value="P:protein insertion into mitochondrial inner membrane from matrix"/>
    <property type="evidence" value="ECO:0007669"/>
    <property type="project" value="TreeGrafter"/>
</dbReference>
<evidence type="ECO:0000259" key="11">
    <source>
        <dbReference type="Pfam" id="PF02096"/>
    </source>
</evidence>
<reference evidence="12" key="1">
    <citation type="journal article" date="2023" name="G3 (Bethesda)">
        <title>Whole genome assemblies of Zophobas morio and Tenebrio molitor.</title>
        <authorList>
            <person name="Kaur S."/>
            <person name="Stinson S.A."/>
            <person name="diCenzo G.C."/>
        </authorList>
    </citation>
    <scope>NUCLEOTIDE SEQUENCE</scope>
    <source>
        <strain evidence="12">QUZm001</strain>
    </source>
</reference>
<evidence type="ECO:0000256" key="8">
    <source>
        <dbReference type="ARBA" id="ARBA00023136"/>
    </source>
</evidence>
<dbReference type="InterPro" id="IPR028055">
    <property type="entry name" value="YidC/Oxa/ALB_C"/>
</dbReference>
<evidence type="ECO:0000313" key="12">
    <source>
        <dbReference type="EMBL" id="KAJ3660821.1"/>
    </source>
</evidence>
<comment type="similarity">
    <text evidence="2 9">Belongs to the OXA1/ALB3/YidC family.</text>
</comment>
<feature type="transmembrane region" description="Helical" evidence="10">
    <location>
        <begin position="175"/>
        <end position="197"/>
    </location>
</feature>
<accession>A0AA38IV03</accession>
<feature type="transmembrane region" description="Helical" evidence="10">
    <location>
        <begin position="335"/>
        <end position="357"/>
    </location>
</feature>
<evidence type="ECO:0000256" key="9">
    <source>
        <dbReference type="RuleBase" id="RU003945"/>
    </source>
</evidence>
<feature type="transmembrane region" description="Helical" evidence="10">
    <location>
        <begin position="297"/>
        <end position="315"/>
    </location>
</feature>
<comment type="caution">
    <text evidence="12">The sequence shown here is derived from an EMBL/GenBank/DDBJ whole genome shotgun (WGS) entry which is preliminary data.</text>
</comment>
<proteinExistence type="inferred from homology"/>
<evidence type="ECO:0000256" key="10">
    <source>
        <dbReference type="SAM" id="Phobius"/>
    </source>
</evidence>
<dbReference type="GO" id="GO:0032977">
    <property type="term" value="F:membrane insertase activity"/>
    <property type="evidence" value="ECO:0007669"/>
    <property type="project" value="InterPro"/>
</dbReference>
<keyword evidence="13" id="KW-1185">Reference proteome</keyword>
<dbReference type="NCBIfam" id="TIGR03592">
    <property type="entry name" value="yidC_oxa1_cterm"/>
    <property type="match status" value="1"/>
</dbReference>
<evidence type="ECO:0000256" key="4">
    <source>
        <dbReference type="ARBA" id="ARBA00022792"/>
    </source>
</evidence>
<evidence type="ECO:0000256" key="2">
    <source>
        <dbReference type="ARBA" id="ARBA00009877"/>
    </source>
</evidence>
<dbReference type="Proteomes" id="UP001168821">
    <property type="component" value="Unassembled WGS sequence"/>
</dbReference>
<keyword evidence="6 10" id="KW-1133">Transmembrane helix</keyword>
<keyword evidence="3 9" id="KW-0812">Transmembrane</keyword>
<evidence type="ECO:0000256" key="5">
    <source>
        <dbReference type="ARBA" id="ARBA00022946"/>
    </source>
</evidence>
<evidence type="ECO:0000256" key="1">
    <source>
        <dbReference type="ARBA" id="ARBA00004448"/>
    </source>
</evidence>
<sequence length="454" mass="51382">MFTRSNLVYKYRIYTKSIQNIQTNLVRTKQTKAVELLHNSSKSPPVRNKHFQKCKDIVNNSQLVQTISRTLTSIQDKFNFKKNETTQRTILNSKFFLSSTAVATAASATPNVIIEPIPEPPPVPLEAPEAAAEVVSQINALGEATFASLGLGGKTPVGLVQTCFEYLHVTLGIPWWEAVVIGTLVIRFCMFPLVVVAQRNAAKMNNYMPQLQMLQLKMTEARQTGNQLEAARYSQEMMLFMKEKQLNPLKNMIVPLAQAPVFISFFIALREMANVPVDSLRTGGLWWFTDLTVPDQYFLMPLITSATLYATIELGTDTAKLSSQNLQTMKYVLRAIPLIILPFTINFPGAILCYWVSSNFISLAQVGILRIPAVRDYFKIERMITHRKLPVQPKGFTEGIKDSWTNLKITRELEDRRRLDELQFQKAGRGPVVKTYKYDPTKQTNPTAINAKKR</sequence>